<keyword evidence="4" id="KW-1185">Reference proteome</keyword>
<evidence type="ECO:0000259" key="2">
    <source>
        <dbReference type="PROSITE" id="PS50181"/>
    </source>
</evidence>
<dbReference type="InterPro" id="IPR006553">
    <property type="entry name" value="Leu-rich_rpt_Cys-con_subtyp"/>
</dbReference>
<sequence length="336" mass="38015">MPMRTQIGPLIVLKHETDSIQMLSSSSSSMSNSSSSSMSNSSSSSTQSPISEEPVTRNWLDLPRDVTSTILLKVGSIDILNNAQRVCLQWRSMSYDPTMWHTIDMRNSYAPNDMEFDLEMMCRHAIDRSYGNLVDITLDYFGSDDLLTYVADSTNHLRRMRLLSCWDISEEGMIEVAKKLPLLEELDITISNLSKDALEAIGHCCPLLKSLKFNMQAFRDPHFDFDGEAFAIGQTMPNLRHLQLYGNKLTNDGVLAILDGCPHLESLDIRRCFNVNLGRSLGKRCAEEIKDFRNPDAPIDDYEFDHKSDPESFFYDYSSGISDTVLCDVEDYLGLL</sequence>
<dbReference type="OrthoDB" id="2095648at2759"/>
<dbReference type="Proteomes" id="UP000447434">
    <property type="component" value="Chromosome 12"/>
</dbReference>
<dbReference type="SUPFAM" id="SSF52047">
    <property type="entry name" value="RNI-like"/>
    <property type="match status" value="1"/>
</dbReference>
<evidence type="ECO:0000313" key="3">
    <source>
        <dbReference type="EMBL" id="KAE9602872.1"/>
    </source>
</evidence>
<feature type="compositionally biased region" description="Low complexity" evidence="1">
    <location>
        <begin position="24"/>
        <end position="45"/>
    </location>
</feature>
<evidence type="ECO:0000256" key="1">
    <source>
        <dbReference type="SAM" id="MobiDB-lite"/>
    </source>
</evidence>
<dbReference type="InterPro" id="IPR001810">
    <property type="entry name" value="F-box_dom"/>
</dbReference>
<dbReference type="PANTHER" id="PTHR38926">
    <property type="entry name" value="F-BOX DOMAIN CONTAINING PROTEIN, EXPRESSED"/>
    <property type="match status" value="1"/>
</dbReference>
<reference evidence="4" key="1">
    <citation type="journal article" date="2020" name="Nat. Commun.">
        <title>Genome sequence of the cluster root forming white lupin.</title>
        <authorList>
            <person name="Hufnagel B."/>
            <person name="Marques A."/>
            <person name="Soriano A."/>
            <person name="Marques L."/>
            <person name="Divol F."/>
            <person name="Doumas P."/>
            <person name="Sallet E."/>
            <person name="Mancinotti D."/>
            <person name="Carrere S."/>
            <person name="Marande W."/>
            <person name="Arribat S."/>
            <person name="Keller J."/>
            <person name="Huneau C."/>
            <person name="Blein T."/>
            <person name="Aime D."/>
            <person name="Laguerre M."/>
            <person name="Taylor J."/>
            <person name="Schubert V."/>
            <person name="Nelson M."/>
            <person name="Geu-Flores F."/>
            <person name="Crespi M."/>
            <person name="Gallardo-Guerrero K."/>
            <person name="Delaux P.-M."/>
            <person name="Salse J."/>
            <person name="Berges H."/>
            <person name="Guyot R."/>
            <person name="Gouzy J."/>
            <person name="Peret B."/>
        </authorList>
    </citation>
    <scope>NUCLEOTIDE SEQUENCE [LARGE SCALE GENOMIC DNA]</scope>
    <source>
        <strain evidence="4">cv. Amiga</strain>
    </source>
</reference>
<protein>
    <submittedName>
        <fullName evidence="3">Putative F-box domain, leucine-rich repeat domain, L domain-containing protein</fullName>
    </submittedName>
</protein>
<dbReference type="PROSITE" id="PS50181">
    <property type="entry name" value="FBOX"/>
    <property type="match status" value="1"/>
</dbReference>
<evidence type="ECO:0000313" key="4">
    <source>
        <dbReference type="Proteomes" id="UP000447434"/>
    </source>
</evidence>
<dbReference type="InterPro" id="IPR032675">
    <property type="entry name" value="LRR_dom_sf"/>
</dbReference>
<dbReference type="SMART" id="SM00367">
    <property type="entry name" value="LRR_CC"/>
    <property type="match status" value="3"/>
</dbReference>
<accession>A0A6A4PN06</accession>
<dbReference type="PANTHER" id="PTHR38926:SF2">
    <property type="entry name" value="F-BOX_LRR-REPEAT PROTEIN 21-RELATED"/>
    <property type="match status" value="1"/>
</dbReference>
<dbReference type="AlphaFoldDB" id="A0A6A4PN06"/>
<comment type="caution">
    <text evidence="3">The sequence shown here is derived from an EMBL/GenBank/DDBJ whole genome shotgun (WGS) entry which is preliminary data.</text>
</comment>
<dbReference type="Gene3D" id="1.20.1280.50">
    <property type="match status" value="1"/>
</dbReference>
<dbReference type="Pfam" id="PF12937">
    <property type="entry name" value="F-box-like"/>
    <property type="match status" value="1"/>
</dbReference>
<feature type="region of interest" description="Disordered" evidence="1">
    <location>
        <begin position="22"/>
        <end position="56"/>
    </location>
</feature>
<dbReference type="Pfam" id="PF13516">
    <property type="entry name" value="LRR_6"/>
    <property type="match status" value="1"/>
</dbReference>
<feature type="domain" description="F-box" evidence="2">
    <location>
        <begin position="56"/>
        <end position="103"/>
    </location>
</feature>
<dbReference type="EMBL" id="WOCE01000012">
    <property type="protein sequence ID" value="KAE9602872.1"/>
    <property type="molecule type" value="Genomic_DNA"/>
</dbReference>
<dbReference type="Gene3D" id="3.80.10.10">
    <property type="entry name" value="Ribonuclease Inhibitor"/>
    <property type="match status" value="1"/>
</dbReference>
<organism evidence="3 4">
    <name type="scientific">Lupinus albus</name>
    <name type="common">White lupine</name>
    <name type="synonym">Lupinus termis</name>
    <dbReference type="NCBI Taxonomy" id="3870"/>
    <lineage>
        <taxon>Eukaryota</taxon>
        <taxon>Viridiplantae</taxon>
        <taxon>Streptophyta</taxon>
        <taxon>Embryophyta</taxon>
        <taxon>Tracheophyta</taxon>
        <taxon>Spermatophyta</taxon>
        <taxon>Magnoliopsida</taxon>
        <taxon>eudicotyledons</taxon>
        <taxon>Gunneridae</taxon>
        <taxon>Pentapetalae</taxon>
        <taxon>rosids</taxon>
        <taxon>fabids</taxon>
        <taxon>Fabales</taxon>
        <taxon>Fabaceae</taxon>
        <taxon>Papilionoideae</taxon>
        <taxon>50 kb inversion clade</taxon>
        <taxon>genistoids sensu lato</taxon>
        <taxon>core genistoids</taxon>
        <taxon>Genisteae</taxon>
        <taxon>Lupinus</taxon>
    </lineage>
</organism>
<proteinExistence type="predicted"/>
<dbReference type="CDD" id="cd22164">
    <property type="entry name" value="F-box_AtSKIP19-like"/>
    <property type="match status" value="1"/>
</dbReference>
<gene>
    <name evidence="3" type="ORF">Lalb_Chr12g0204171</name>
</gene>
<dbReference type="InterPro" id="IPR001611">
    <property type="entry name" value="Leu-rich_rpt"/>
</dbReference>
<name>A0A6A4PN06_LUPAL</name>